<feature type="signal peptide" evidence="1">
    <location>
        <begin position="1"/>
        <end position="20"/>
    </location>
</feature>
<dbReference type="CDD" id="cd05380">
    <property type="entry name" value="CAP_euk"/>
    <property type="match status" value="1"/>
</dbReference>
<name>A0A1B6BWU7_9HEMI</name>
<sequence>MIYLEKIICFAVISTNLVLADDCAIPSCLEKNTLCKFPTDEKSADCPSDFDDSFSQSQKDDVLHAHNKYRSQLAMNDVRDKNGKYFPPAANMIQLEWDDGIEKVAHRWLLQCKFSHDECRSSEKFKRMGQNLALCSAREKSHIVNVDNWQKEAENHCEWDVCMIRSDKKTGHFTQLGWATSSHLGCAKSMFTKKFKTDNLYCNYGPAGNWAGRPMYKQGMPCTECPEGMSCSRKYPGLCTGGPDKGATPPKFTIKAAAVSCSPFDMMYYFIFISLIHNTFVSLKF</sequence>
<organism evidence="3">
    <name type="scientific">Clastoptera arizonana</name>
    <name type="common">Arizona spittle bug</name>
    <dbReference type="NCBI Taxonomy" id="38151"/>
    <lineage>
        <taxon>Eukaryota</taxon>
        <taxon>Metazoa</taxon>
        <taxon>Ecdysozoa</taxon>
        <taxon>Arthropoda</taxon>
        <taxon>Hexapoda</taxon>
        <taxon>Insecta</taxon>
        <taxon>Pterygota</taxon>
        <taxon>Neoptera</taxon>
        <taxon>Paraneoptera</taxon>
        <taxon>Hemiptera</taxon>
        <taxon>Auchenorrhyncha</taxon>
        <taxon>Cercopoidea</taxon>
        <taxon>Clastopteridae</taxon>
        <taxon>Clastoptera</taxon>
    </lineage>
</organism>
<dbReference type="SUPFAM" id="SSF55797">
    <property type="entry name" value="PR-1-like"/>
    <property type="match status" value="1"/>
</dbReference>
<dbReference type="GO" id="GO:0005576">
    <property type="term" value="C:extracellular region"/>
    <property type="evidence" value="ECO:0007669"/>
    <property type="project" value="UniProtKB-SubCell"/>
</dbReference>
<dbReference type="EMBL" id="GEDC01031545">
    <property type="protein sequence ID" value="JAS05753.1"/>
    <property type="molecule type" value="Transcribed_RNA"/>
</dbReference>
<dbReference type="Pfam" id="PF00188">
    <property type="entry name" value="CAP"/>
    <property type="match status" value="1"/>
</dbReference>
<accession>A0A1B6BWU7</accession>
<dbReference type="InterPro" id="IPR035940">
    <property type="entry name" value="CAP_sf"/>
</dbReference>
<gene>
    <name evidence="3" type="ORF">g.2264</name>
</gene>
<protein>
    <recommendedName>
        <fullName evidence="2">SCP domain-containing protein</fullName>
    </recommendedName>
</protein>
<dbReference type="InterPro" id="IPR001283">
    <property type="entry name" value="CRISP-related"/>
</dbReference>
<dbReference type="InterPro" id="IPR014044">
    <property type="entry name" value="CAP_dom"/>
</dbReference>
<dbReference type="SMART" id="SM00198">
    <property type="entry name" value="SCP"/>
    <property type="match status" value="1"/>
</dbReference>
<evidence type="ECO:0000256" key="1">
    <source>
        <dbReference type="SAM" id="SignalP"/>
    </source>
</evidence>
<dbReference type="AlphaFoldDB" id="A0A1B6BWU7"/>
<feature type="chain" id="PRO_5008579998" description="SCP domain-containing protein" evidence="1">
    <location>
        <begin position="21"/>
        <end position="285"/>
    </location>
</feature>
<feature type="domain" description="SCP" evidence="2">
    <location>
        <begin position="57"/>
        <end position="212"/>
    </location>
</feature>
<evidence type="ECO:0000259" key="2">
    <source>
        <dbReference type="SMART" id="SM00198"/>
    </source>
</evidence>
<evidence type="ECO:0000313" key="3">
    <source>
        <dbReference type="EMBL" id="JAS05753.1"/>
    </source>
</evidence>
<dbReference type="PANTHER" id="PTHR10334">
    <property type="entry name" value="CYSTEINE-RICH SECRETORY PROTEIN-RELATED"/>
    <property type="match status" value="1"/>
</dbReference>
<dbReference type="Gene3D" id="3.40.33.10">
    <property type="entry name" value="CAP"/>
    <property type="match status" value="1"/>
</dbReference>
<reference evidence="3" key="1">
    <citation type="submission" date="2015-12" db="EMBL/GenBank/DDBJ databases">
        <title>De novo transcriptome assembly of four potential Pierce s Disease insect vectors from Arizona vineyards.</title>
        <authorList>
            <person name="Tassone E.E."/>
        </authorList>
    </citation>
    <scope>NUCLEOTIDE SEQUENCE</scope>
</reference>
<keyword evidence="1" id="KW-0732">Signal</keyword>
<dbReference type="PRINTS" id="PR00838">
    <property type="entry name" value="V5ALLERGEN"/>
</dbReference>
<dbReference type="InterPro" id="IPR002413">
    <property type="entry name" value="V5_allergen-like"/>
</dbReference>
<dbReference type="PRINTS" id="PR00837">
    <property type="entry name" value="V5TPXLIKE"/>
</dbReference>
<proteinExistence type="predicted"/>